<dbReference type="InterPro" id="IPR019533">
    <property type="entry name" value="Peptidase_S26"/>
</dbReference>
<feature type="active site" evidence="7">
    <location>
        <position position="113"/>
    </location>
</feature>
<evidence type="ECO:0000256" key="1">
    <source>
        <dbReference type="ARBA" id="ARBA00000677"/>
    </source>
</evidence>
<dbReference type="GO" id="GO:0004252">
    <property type="term" value="F:serine-type endopeptidase activity"/>
    <property type="evidence" value="ECO:0007669"/>
    <property type="project" value="InterPro"/>
</dbReference>
<feature type="compositionally biased region" description="Basic and acidic residues" evidence="9">
    <location>
        <begin position="1"/>
        <end position="11"/>
    </location>
</feature>
<dbReference type="OrthoDB" id="2183286at2"/>
<dbReference type="GO" id="GO:0006465">
    <property type="term" value="P:signal peptide processing"/>
    <property type="evidence" value="ECO:0007669"/>
    <property type="project" value="InterPro"/>
</dbReference>
<dbReference type="Proteomes" id="UP000095094">
    <property type="component" value="Unassembled WGS sequence"/>
</dbReference>
<dbReference type="CDD" id="cd06530">
    <property type="entry name" value="S26_SPase_I"/>
    <property type="match status" value="1"/>
</dbReference>
<gene>
    <name evidence="11" type="ORF">BCR25_07800</name>
</gene>
<feature type="active site" evidence="7">
    <location>
        <position position="74"/>
    </location>
</feature>
<dbReference type="PRINTS" id="PR00727">
    <property type="entry name" value="LEADERPTASE"/>
</dbReference>
<dbReference type="GO" id="GO:0009003">
    <property type="term" value="F:signal peptidase activity"/>
    <property type="evidence" value="ECO:0007669"/>
    <property type="project" value="UniProtKB-EC"/>
</dbReference>
<evidence type="ECO:0000256" key="7">
    <source>
        <dbReference type="PIRSR" id="PIRSR600223-1"/>
    </source>
</evidence>
<feature type="domain" description="Peptidase S26" evidence="10">
    <location>
        <begin position="52"/>
        <end position="213"/>
    </location>
</feature>
<proteinExistence type="inferred from homology"/>
<dbReference type="PANTHER" id="PTHR43390">
    <property type="entry name" value="SIGNAL PEPTIDASE I"/>
    <property type="match status" value="1"/>
</dbReference>
<dbReference type="GO" id="GO:0005886">
    <property type="term" value="C:plasma membrane"/>
    <property type="evidence" value="ECO:0007669"/>
    <property type="project" value="UniProtKB-SubCell"/>
</dbReference>
<evidence type="ECO:0000313" key="11">
    <source>
        <dbReference type="EMBL" id="OEG12434.1"/>
    </source>
</evidence>
<dbReference type="Pfam" id="PF10502">
    <property type="entry name" value="Peptidase_S26"/>
    <property type="match status" value="1"/>
</dbReference>
<feature type="region of interest" description="Disordered" evidence="9">
    <location>
        <begin position="1"/>
        <end position="24"/>
    </location>
</feature>
<dbReference type="PROSITE" id="PS00761">
    <property type="entry name" value="SPASE_I_3"/>
    <property type="match status" value="1"/>
</dbReference>
<accession>A0A1E5GI88</accession>
<dbReference type="PANTHER" id="PTHR43390:SF1">
    <property type="entry name" value="CHLOROPLAST PROCESSING PEPTIDASE"/>
    <property type="match status" value="1"/>
</dbReference>
<dbReference type="NCBIfam" id="TIGR02227">
    <property type="entry name" value="sigpep_I_bact"/>
    <property type="match status" value="1"/>
</dbReference>
<comment type="catalytic activity">
    <reaction evidence="1 8">
        <text>Cleavage of hydrophobic, N-terminal signal or leader sequences from secreted and periplasmic proteins.</text>
        <dbReference type="EC" id="3.4.21.89"/>
    </reaction>
</comment>
<feature type="transmembrane region" description="Helical" evidence="8">
    <location>
        <begin position="45"/>
        <end position="65"/>
    </location>
</feature>
<keyword evidence="8" id="KW-0472">Membrane</keyword>
<evidence type="ECO:0000256" key="3">
    <source>
        <dbReference type="ARBA" id="ARBA00009370"/>
    </source>
</evidence>
<evidence type="ECO:0000256" key="5">
    <source>
        <dbReference type="ARBA" id="ARBA00022670"/>
    </source>
</evidence>
<evidence type="ECO:0000256" key="6">
    <source>
        <dbReference type="ARBA" id="ARBA00022801"/>
    </source>
</evidence>
<evidence type="ECO:0000313" key="12">
    <source>
        <dbReference type="Proteomes" id="UP000095094"/>
    </source>
</evidence>
<evidence type="ECO:0000256" key="2">
    <source>
        <dbReference type="ARBA" id="ARBA00004401"/>
    </source>
</evidence>
<protein>
    <recommendedName>
        <fullName evidence="4 8">Signal peptidase I</fullName>
        <ecNumber evidence="4 8">3.4.21.89</ecNumber>
    </recommendedName>
</protein>
<name>A0A1E5GI88_9ENTE</name>
<dbReference type="PROSITE" id="PS00501">
    <property type="entry name" value="SPASE_I_1"/>
    <property type="match status" value="1"/>
</dbReference>
<dbReference type="EC" id="3.4.21.89" evidence="4 8"/>
<keyword evidence="8" id="KW-0812">Transmembrane</keyword>
<dbReference type="InterPro" id="IPR019758">
    <property type="entry name" value="Pept_S26A_signal_pept_1_CS"/>
</dbReference>
<keyword evidence="6 8" id="KW-0378">Hydrolase</keyword>
<dbReference type="InterPro" id="IPR036286">
    <property type="entry name" value="LexA/Signal_pep-like_sf"/>
</dbReference>
<keyword evidence="5 8" id="KW-0645">Protease</keyword>
<keyword evidence="12" id="KW-1185">Reference proteome</keyword>
<dbReference type="InterPro" id="IPR019756">
    <property type="entry name" value="Pept_S26A_signal_pept_1_Ser-AS"/>
</dbReference>
<comment type="caution">
    <text evidence="11">The sequence shown here is derived from an EMBL/GenBank/DDBJ whole genome shotgun (WGS) entry which is preliminary data.</text>
</comment>
<dbReference type="SUPFAM" id="SSF51306">
    <property type="entry name" value="LexA/Signal peptidase"/>
    <property type="match status" value="1"/>
</dbReference>
<dbReference type="AlphaFoldDB" id="A0A1E5GI88"/>
<dbReference type="InterPro" id="IPR000223">
    <property type="entry name" value="Pept_S26A_signal_pept_1"/>
</dbReference>
<dbReference type="RefSeq" id="WP_069664135.1">
    <property type="nucleotide sequence ID" value="NZ_JBHUJJ010000001.1"/>
</dbReference>
<reference evidence="12" key="1">
    <citation type="submission" date="2016-09" db="EMBL/GenBank/DDBJ databases">
        <authorList>
            <person name="Gulvik C.A."/>
        </authorList>
    </citation>
    <scope>NUCLEOTIDE SEQUENCE [LARGE SCALE GENOMIC DNA]</scope>
    <source>
        <strain evidence="12">LMG 8895</strain>
    </source>
</reference>
<evidence type="ECO:0000256" key="8">
    <source>
        <dbReference type="RuleBase" id="RU362042"/>
    </source>
</evidence>
<organism evidence="11 12">
    <name type="scientific">Enterococcus termitis</name>
    <dbReference type="NCBI Taxonomy" id="332950"/>
    <lineage>
        <taxon>Bacteria</taxon>
        <taxon>Bacillati</taxon>
        <taxon>Bacillota</taxon>
        <taxon>Bacilli</taxon>
        <taxon>Lactobacillales</taxon>
        <taxon>Enterococcaceae</taxon>
        <taxon>Enterococcus</taxon>
    </lineage>
</organism>
<dbReference type="Gene3D" id="2.10.109.10">
    <property type="entry name" value="Umud Fragment, subunit A"/>
    <property type="match status" value="1"/>
</dbReference>
<evidence type="ECO:0000256" key="9">
    <source>
        <dbReference type="SAM" id="MobiDB-lite"/>
    </source>
</evidence>
<evidence type="ECO:0000256" key="4">
    <source>
        <dbReference type="ARBA" id="ARBA00013208"/>
    </source>
</evidence>
<comment type="subcellular location">
    <subcellularLocation>
        <location evidence="2">Cell membrane</location>
        <topology evidence="2">Single-pass type II membrane protein</topology>
    </subcellularLocation>
    <subcellularLocation>
        <location evidence="8">Membrane</location>
        <topology evidence="8">Single-pass type II membrane protein</topology>
    </subcellularLocation>
</comment>
<keyword evidence="8" id="KW-1133">Transmembrane helix</keyword>
<dbReference type="EMBL" id="MIJY01000034">
    <property type="protein sequence ID" value="OEG12434.1"/>
    <property type="molecule type" value="Genomic_DNA"/>
</dbReference>
<comment type="similarity">
    <text evidence="3 8">Belongs to the peptidase S26 family.</text>
</comment>
<evidence type="ECO:0000259" key="10">
    <source>
        <dbReference type="Pfam" id="PF10502"/>
    </source>
</evidence>
<sequence length="223" mass="25471">MAIKQVREQKARQGQSTIKKRSPFSKEKIAQQKKLQAIKVKRQTLFREGVLLFLIGIGIIGLLQVKTHRVEGESMLPTLKNNDRIVVKKNQSPNRYDLITFDPEIPYESSYVKRVVGMPGDQIWTDQTSLYLRTAQAVEWHEEAEQQMTAVQLPDSTLKVTVSEEVARNLRNIEVIPQGSYFVLGDNRKASKDSRSFGLINAEQIEGTVFYRYFPFARVGGIN</sequence>